<evidence type="ECO:0000313" key="2">
    <source>
        <dbReference type="EMBL" id="MCC8392456.1"/>
    </source>
</evidence>
<feature type="signal peptide" evidence="1">
    <location>
        <begin position="1"/>
        <end position="22"/>
    </location>
</feature>
<sequence>MKQFVKMAIILVSTVGSHLASAKSPGYLGAMSLCHQGEVEYFSCELQDSSNIASVCAADNISPDHGYVQYRFGTHSKIEYKFPRELTPPRGRISIVDVSRLPDGLGSHMKFTSGRYTYVVSNALVPGEIYVAKDGKIVFNKVCKGSMYMLFDSAARHGLEYGVEDSVDELDLYGK</sequence>
<reference evidence="2 3" key="1">
    <citation type="submission" date="2021-11" db="EMBL/GenBank/DDBJ databases">
        <authorList>
            <person name="Oh E.-T."/>
            <person name="Kim S.-B."/>
        </authorList>
    </citation>
    <scope>NUCLEOTIDE SEQUENCE [LARGE SCALE GENOMIC DNA]</scope>
    <source>
        <strain evidence="2 3">MMS20-SJTR3</strain>
    </source>
</reference>
<dbReference type="Proteomes" id="UP001431019">
    <property type="component" value="Unassembled WGS sequence"/>
</dbReference>
<protein>
    <submittedName>
        <fullName evidence="2">Uncharacterized protein</fullName>
    </submittedName>
</protein>
<evidence type="ECO:0000256" key="1">
    <source>
        <dbReference type="SAM" id="SignalP"/>
    </source>
</evidence>
<proteinExistence type="predicted"/>
<comment type="caution">
    <text evidence="2">The sequence shown here is derived from an EMBL/GenBank/DDBJ whole genome shotgun (WGS) entry which is preliminary data.</text>
</comment>
<keyword evidence="1" id="KW-0732">Signal</keyword>
<name>A0ABS8JRC2_9BURK</name>
<dbReference type="EMBL" id="JAJITD010000003">
    <property type="protein sequence ID" value="MCC8392456.1"/>
    <property type="molecule type" value="Genomic_DNA"/>
</dbReference>
<keyword evidence="3" id="KW-1185">Reference proteome</keyword>
<evidence type="ECO:0000313" key="3">
    <source>
        <dbReference type="Proteomes" id="UP001431019"/>
    </source>
</evidence>
<gene>
    <name evidence="2" type="ORF">LJ656_07635</name>
</gene>
<organism evidence="2 3">
    <name type="scientific">Paraburkholderia sejongensis</name>
    <dbReference type="NCBI Taxonomy" id="2886946"/>
    <lineage>
        <taxon>Bacteria</taxon>
        <taxon>Pseudomonadati</taxon>
        <taxon>Pseudomonadota</taxon>
        <taxon>Betaproteobacteria</taxon>
        <taxon>Burkholderiales</taxon>
        <taxon>Burkholderiaceae</taxon>
        <taxon>Paraburkholderia</taxon>
    </lineage>
</organism>
<feature type="chain" id="PRO_5046466106" evidence="1">
    <location>
        <begin position="23"/>
        <end position="175"/>
    </location>
</feature>
<dbReference type="RefSeq" id="WP_230508660.1">
    <property type="nucleotide sequence ID" value="NZ_JAJITD010000003.1"/>
</dbReference>
<accession>A0ABS8JRC2</accession>